<evidence type="ECO:0000256" key="6">
    <source>
        <dbReference type="ARBA" id="ARBA00023163"/>
    </source>
</evidence>
<dbReference type="GO" id="GO:0045892">
    <property type="term" value="P:negative regulation of DNA-templated transcription"/>
    <property type="evidence" value="ECO:0007669"/>
    <property type="project" value="InterPro"/>
</dbReference>
<protein>
    <recommendedName>
        <fullName evidence="2">Negative regulator of flagellin synthesis</fullName>
    </recommendedName>
</protein>
<dbReference type="OrthoDB" id="2991036at2"/>
<keyword evidence="4" id="KW-1005">Bacterial flagellum biogenesis</keyword>
<dbReference type="InterPro" id="IPR031316">
    <property type="entry name" value="FlgM_C"/>
</dbReference>
<evidence type="ECO:0000256" key="1">
    <source>
        <dbReference type="ARBA" id="ARBA00005322"/>
    </source>
</evidence>
<keyword evidence="8" id="KW-0282">Flagellum</keyword>
<dbReference type="STRING" id="1503961.SAMN05421736_11021"/>
<keyword evidence="9" id="KW-1185">Reference proteome</keyword>
<evidence type="ECO:0000313" key="9">
    <source>
        <dbReference type="Proteomes" id="UP000198935"/>
    </source>
</evidence>
<accession>A0A1H3S5G4</accession>
<dbReference type="Proteomes" id="UP000198935">
    <property type="component" value="Unassembled WGS sequence"/>
</dbReference>
<evidence type="ECO:0000256" key="4">
    <source>
        <dbReference type="ARBA" id="ARBA00022795"/>
    </source>
</evidence>
<keyword evidence="6" id="KW-0804">Transcription</keyword>
<evidence type="ECO:0000256" key="2">
    <source>
        <dbReference type="ARBA" id="ARBA00017823"/>
    </source>
</evidence>
<keyword evidence="8" id="KW-0966">Cell projection</keyword>
<feature type="domain" description="Anti-sigma-28 factor FlgM C-terminal" evidence="7">
    <location>
        <begin position="31"/>
        <end position="79"/>
    </location>
</feature>
<dbReference type="InterPro" id="IPR007412">
    <property type="entry name" value="FlgM"/>
</dbReference>
<sequence length="85" mass="9992">MKIYSMHSMNIYRKQQEWSGVKSHASNSKRDEVNISAAAKKMQDSSKITQERQEKLEKIKAEIDSGTYKVNAQEVARKFYEFWSE</sequence>
<evidence type="ECO:0000256" key="3">
    <source>
        <dbReference type="ARBA" id="ARBA00022491"/>
    </source>
</evidence>
<dbReference type="Pfam" id="PF04316">
    <property type="entry name" value="FlgM"/>
    <property type="match status" value="1"/>
</dbReference>
<dbReference type="EMBL" id="FNPI01000010">
    <property type="protein sequence ID" value="SDZ33343.1"/>
    <property type="molecule type" value="Genomic_DNA"/>
</dbReference>
<proteinExistence type="inferred from homology"/>
<organism evidence="8 9">
    <name type="scientific">Evansella caseinilytica</name>
    <dbReference type="NCBI Taxonomy" id="1503961"/>
    <lineage>
        <taxon>Bacteria</taxon>
        <taxon>Bacillati</taxon>
        <taxon>Bacillota</taxon>
        <taxon>Bacilli</taxon>
        <taxon>Bacillales</taxon>
        <taxon>Bacillaceae</taxon>
        <taxon>Evansella</taxon>
    </lineage>
</organism>
<comment type="similarity">
    <text evidence="1">Belongs to the FlgM family.</text>
</comment>
<evidence type="ECO:0000256" key="5">
    <source>
        <dbReference type="ARBA" id="ARBA00023015"/>
    </source>
</evidence>
<keyword evidence="3" id="KW-0678">Repressor</keyword>
<evidence type="ECO:0000259" key="7">
    <source>
        <dbReference type="Pfam" id="PF04316"/>
    </source>
</evidence>
<evidence type="ECO:0000313" key="8">
    <source>
        <dbReference type="EMBL" id="SDZ33343.1"/>
    </source>
</evidence>
<reference evidence="9" key="1">
    <citation type="submission" date="2016-10" db="EMBL/GenBank/DDBJ databases">
        <authorList>
            <person name="Varghese N."/>
            <person name="Submissions S."/>
        </authorList>
    </citation>
    <scope>NUCLEOTIDE SEQUENCE [LARGE SCALE GENOMIC DNA]</scope>
    <source>
        <strain evidence="9">SP</strain>
    </source>
</reference>
<dbReference type="AlphaFoldDB" id="A0A1H3S5G4"/>
<dbReference type="InterPro" id="IPR035890">
    <property type="entry name" value="Anti-sigma-28_factor_FlgM_sf"/>
</dbReference>
<name>A0A1H3S5G4_9BACI</name>
<dbReference type="NCBIfam" id="TIGR03824">
    <property type="entry name" value="FlgM_jcvi"/>
    <property type="match status" value="1"/>
</dbReference>
<keyword evidence="8" id="KW-0969">Cilium</keyword>
<dbReference type="GO" id="GO:0044781">
    <property type="term" value="P:bacterial-type flagellum organization"/>
    <property type="evidence" value="ECO:0007669"/>
    <property type="project" value="UniProtKB-KW"/>
</dbReference>
<dbReference type="SUPFAM" id="SSF101498">
    <property type="entry name" value="Anti-sigma factor FlgM"/>
    <property type="match status" value="1"/>
</dbReference>
<gene>
    <name evidence="8" type="ORF">SAMN05421736_11021</name>
</gene>
<keyword evidence="5" id="KW-0805">Transcription regulation</keyword>